<accession>A0A5J6SNZ3</accession>
<dbReference type="NCBIfam" id="NF037997">
    <property type="entry name" value="Na_Pi_symport"/>
    <property type="match status" value="1"/>
</dbReference>
<feature type="transmembrane region" description="Helical" evidence="7">
    <location>
        <begin position="50"/>
        <end position="82"/>
    </location>
</feature>
<evidence type="ECO:0000313" key="10">
    <source>
        <dbReference type="Proteomes" id="UP000325517"/>
    </source>
</evidence>
<name>A0A5J6SNZ3_9BACI</name>
<dbReference type="OrthoDB" id="9763003at2"/>
<dbReference type="PANTHER" id="PTHR10010:SF46">
    <property type="entry name" value="SODIUM-DEPENDENT PHOSPHATE TRANSPORT PROTEIN 2B"/>
    <property type="match status" value="1"/>
</dbReference>
<feature type="transmembrane region" description="Helical" evidence="7">
    <location>
        <begin position="284"/>
        <end position="309"/>
    </location>
</feature>
<organism evidence="9 10">
    <name type="scientific">Psychrobacillus glaciei</name>
    <dbReference type="NCBI Taxonomy" id="2283160"/>
    <lineage>
        <taxon>Bacteria</taxon>
        <taxon>Bacillati</taxon>
        <taxon>Bacillota</taxon>
        <taxon>Bacilli</taxon>
        <taxon>Bacillales</taxon>
        <taxon>Bacillaceae</taxon>
        <taxon>Psychrobacillus</taxon>
    </lineage>
</organism>
<dbReference type="AlphaFoldDB" id="A0A5J6SNZ3"/>
<reference evidence="9 10" key="1">
    <citation type="submission" date="2018-07" db="EMBL/GenBank/DDBJ databases">
        <title>Complete genome sequence of Psychrobacillus sp. PB01, isolated from iceberg, and comparative genome analysis of Psychrobacillus strains.</title>
        <authorList>
            <person name="Lee P.C."/>
        </authorList>
    </citation>
    <scope>NUCLEOTIDE SEQUENCE [LARGE SCALE GENOMIC DNA]</scope>
    <source>
        <strain evidence="9 10">PB01</strain>
    </source>
</reference>
<evidence type="ECO:0000256" key="1">
    <source>
        <dbReference type="ARBA" id="ARBA00004651"/>
    </source>
</evidence>
<evidence type="ECO:0000256" key="5">
    <source>
        <dbReference type="ARBA" id="ARBA00023136"/>
    </source>
</evidence>
<dbReference type="KEGG" id="psyo:PB01_11770"/>
<feature type="transmembrane region" description="Helical" evidence="7">
    <location>
        <begin position="248"/>
        <end position="272"/>
    </location>
</feature>
<feature type="coiled-coil region" evidence="6">
    <location>
        <begin position="461"/>
        <end position="495"/>
    </location>
</feature>
<feature type="transmembrane region" description="Helical" evidence="7">
    <location>
        <begin position="102"/>
        <end position="126"/>
    </location>
</feature>
<dbReference type="InterPro" id="IPR003841">
    <property type="entry name" value="Na/Pi_transpt"/>
</dbReference>
<dbReference type="Pfam" id="PF02690">
    <property type="entry name" value="Na_Pi_cotrans"/>
    <property type="match status" value="2"/>
</dbReference>
<evidence type="ECO:0000259" key="8">
    <source>
        <dbReference type="Pfam" id="PF01895"/>
    </source>
</evidence>
<evidence type="ECO:0000256" key="3">
    <source>
        <dbReference type="ARBA" id="ARBA00022692"/>
    </source>
</evidence>
<dbReference type="InterPro" id="IPR004633">
    <property type="entry name" value="NaPi_cotrn-rel/YqeW-like"/>
</dbReference>
<dbReference type="InterPro" id="IPR026022">
    <property type="entry name" value="PhoU_dom"/>
</dbReference>
<feature type="transmembrane region" description="Helical" evidence="7">
    <location>
        <begin position="12"/>
        <end position="30"/>
    </location>
</feature>
<dbReference type="GO" id="GO:0005886">
    <property type="term" value="C:plasma membrane"/>
    <property type="evidence" value="ECO:0007669"/>
    <property type="project" value="UniProtKB-SubCell"/>
</dbReference>
<dbReference type="Pfam" id="PF01895">
    <property type="entry name" value="PhoU"/>
    <property type="match status" value="2"/>
</dbReference>
<feature type="transmembrane region" description="Helical" evidence="7">
    <location>
        <begin position="215"/>
        <end position="236"/>
    </location>
</feature>
<dbReference type="RefSeq" id="WP_151700360.1">
    <property type="nucleotide sequence ID" value="NZ_CP031223.1"/>
</dbReference>
<keyword evidence="5 7" id="KW-0472">Membrane</keyword>
<evidence type="ECO:0000256" key="7">
    <source>
        <dbReference type="SAM" id="Phobius"/>
    </source>
</evidence>
<dbReference type="SUPFAM" id="SSF109755">
    <property type="entry name" value="PhoU-like"/>
    <property type="match status" value="1"/>
</dbReference>
<dbReference type="InterPro" id="IPR038078">
    <property type="entry name" value="PhoU-like_sf"/>
</dbReference>
<evidence type="ECO:0000256" key="4">
    <source>
        <dbReference type="ARBA" id="ARBA00022989"/>
    </source>
</evidence>
<dbReference type="GO" id="GO:0005436">
    <property type="term" value="F:sodium:phosphate symporter activity"/>
    <property type="evidence" value="ECO:0007669"/>
    <property type="project" value="InterPro"/>
</dbReference>
<dbReference type="Gene3D" id="1.20.58.220">
    <property type="entry name" value="Phosphate transport system protein phou homolog 2, domain 2"/>
    <property type="match status" value="1"/>
</dbReference>
<dbReference type="PANTHER" id="PTHR10010">
    <property type="entry name" value="SOLUTE CARRIER FAMILY 34 SODIUM PHOSPHATE , MEMBER 2-RELATED"/>
    <property type="match status" value="1"/>
</dbReference>
<protein>
    <submittedName>
        <fullName evidence="9">Na/Pi cotransporter family protein</fullName>
    </submittedName>
</protein>
<dbReference type="NCBIfam" id="TIGR00704">
    <property type="entry name" value="NaPi_cotrn_rel"/>
    <property type="match status" value="1"/>
</dbReference>
<dbReference type="EMBL" id="CP031223">
    <property type="protein sequence ID" value="QFF99449.1"/>
    <property type="molecule type" value="Genomic_DNA"/>
</dbReference>
<comment type="subcellular location">
    <subcellularLocation>
        <location evidence="1">Cell membrane</location>
        <topology evidence="1">Multi-pass membrane protein</topology>
    </subcellularLocation>
</comment>
<keyword evidence="3 7" id="KW-0812">Transmembrane</keyword>
<feature type="domain" description="PhoU" evidence="8">
    <location>
        <begin position="453"/>
        <end position="537"/>
    </location>
</feature>
<keyword evidence="10" id="KW-1185">Reference proteome</keyword>
<sequence>MDLNWQEMLFEFFGGLGIFLFAIKYMGDGLQKTAGDRLRDLLDRYTTNPLTGVIAGILFTVLIQSSAGTIVIVIGLVSAGFMTLRQSIGVIMGANIGTTIKAFVIGFEIGDYALPIMAIGAFLIFFFKRKMVHNVGEVLFGLGGLFLGLELMMKGMSPLQHLPSFTEMTLNVSNHPVLGVVAGTIMTVFIQSSSASVAILQGFYAEHLISLKGALPILFGDNIGTTITAILASLGATASAKRAAASHVLFNIVGTIVFLIFLTPFTLFMEWVSGVFSLENKMQIALAHGTFNVVNVILQFPLIGAWVFFLTKLSPGEDFSTKYKTKHLEDDFIEESPSIAIGQAKEEILRMGNFSVQGLEKTFHYLTFRNKQDAQEAYHIEDAINHLETKIINYLVKISSQPLSRQDSSRHFMLMATVRDIERIGDHFENIIELIDYHDEHRFQLTKDALEDISEMFLLTINTVKKAIEALDLNSDRLAREVIEQEDEIDRMERQFRKNHFIRLNEGLCSGHAGVIFVDMLSNLERVGDHAVNVADAILGKRI</sequence>
<feature type="transmembrane region" description="Helical" evidence="7">
    <location>
        <begin position="177"/>
        <end position="203"/>
    </location>
</feature>
<evidence type="ECO:0000256" key="6">
    <source>
        <dbReference type="SAM" id="Coils"/>
    </source>
</evidence>
<gene>
    <name evidence="9" type="ORF">PB01_11770</name>
</gene>
<keyword evidence="4 7" id="KW-1133">Transmembrane helix</keyword>
<evidence type="ECO:0000313" key="9">
    <source>
        <dbReference type="EMBL" id="QFF99449.1"/>
    </source>
</evidence>
<feature type="domain" description="PhoU" evidence="8">
    <location>
        <begin position="348"/>
        <end position="434"/>
    </location>
</feature>
<dbReference type="Proteomes" id="UP000325517">
    <property type="component" value="Chromosome"/>
</dbReference>
<dbReference type="GO" id="GO:0044341">
    <property type="term" value="P:sodium-dependent phosphate transport"/>
    <property type="evidence" value="ECO:0007669"/>
    <property type="project" value="InterPro"/>
</dbReference>
<keyword evidence="6" id="KW-0175">Coiled coil</keyword>
<feature type="transmembrane region" description="Helical" evidence="7">
    <location>
        <begin position="138"/>
        <end position="157"/>
    </location>
</feature>
<keyword evidence="2" id="KW-1003">Cell membrane</keyword>
<proteinExistence type="predicted"/>
<evidence type="ECO:0000256" key="2">
    <source>
        <dbReference type="ARBA" id="ARBA00022475"/>
    </source>
</evidence>